<keyword evidence="1" id="KW-0812">Transmembrane</keyword>
<evidence type="ECO:0000256" key="1">
    <source>
        <dbReference type="SAM" id="Phobius"/>
    </source>
</evidence>
<dbReference type="Proteomes" id="UP000400849">
    <property type="component" value="Segment"/>
</dbReference>
<dbReference type="GeneID" id="77924203"/>
<gene>
    <name evidence="2" type="primary">35</name>
    <name evidence="2" type="ORF">SEA_SIXAMA_35</name>
</gene>
<protein>
    <submittedName>
        <fullName evidence="2">Uncharacterized protein</fullName>
    </submittedName>
</protein>
<dbReference type="EMBL" id="MN484601">
    <property type="protein sequence ID" value="QGF20214.1"/>
    <property type="molecule type" value="Genomic_DNA"/>
</dbReference>
<dbReference type="KEGG" id="vg:77924203"/>
<keyword evidence="3" id="KW-1185">Reference proteome</keyword>
<organism evidence="2 3">
    <name type="scientific">Gordonia phage Sixama</name>
    <dbReference type="NCBI Taxonomy" id="2653271"/>
    <lineage>
        <taxon>Viruses</taxon>
        <taxon>Duplodnaviria</taxon>
        <taxon>Heunggongvirae</taxon>
        <taxon>Uroviricota</taxon>
        <taxon>Caudoviricetes</taxon>
        <taxon>Sixamavirus</taxon>
        <taxon>Sixamavirus sixama</taxon>
    </lineage>
</organism>
<feature type="transmembrane region" description="Helical" evidence="1">
    <location>
        <begin position="37"/>
        <end position="56"/>
    </location>
</feature>
<keyword evidence="1" id="KW-0472">Membrane</keyword>
<reference evidence="2 3" key="1">
    <citation type="submission" date="2019-09" db="EMBL/GenBank/DDBJ databases">
        <authorList>
            <person name="Christie C.A."/>
            <person name="Diallo A.S."/>
            <person name="Dixon Z."/>
            <person name="McIntosh P.M."/>
            <person name="Murthy K.H."/>
            <person name="Rosen M.G."/>
            <person name="Simpson L.M."/>
            <person name="Koustas K."/>
            <person name="Fogarty M.P."/>
            <person name="Molloy S.D."/>
            <person name="Garlena R.A."/>
            <person name="Russell D.A."/>
            <person name="Pope W.H."/>
            <person name="Jacobs-Sera D."/>
            <person name="Hatfull G.F."/>
        </authorList>
    </citation>
    <scope>NUCLEOTIDE SEQUENCE [LARGE SCALE GENOMIC DNA]</scope>
</reference>
<proteinExistence type="predicted"/>
<evidence type="ECO:0000313" key="2">
    <source>
        <dbReference type="EMBL" id="QGF20214.1"/>
    </source>
</evidence>
<name>A0A5Q2F555_9CAUD</name>
<dbReference type="RefSeq" id="YP_010648744.1">
    <property type="nucleotide sequence ID" value="NC_070762.1"/>
</dbReference>
<keyword evidence="1" id="KW-1133">Transmembrane helix</keyword>
<accession>A0A5Q2F555</accession>
<sequence length="79" mass="9087">MRTPEPYTFFEKCLDLLWSALFGMAIATGLAGNGPAAAVLVMLGLLVLFITDVEIVRRRVQESRERKEWERWMEEQQNG</sequence>
<evidence type="ECO:0000313" key="3">
    <source>
        <dbReference type="Proteomes" id="UP000400849"/>
    </source>
</evidence>